<name>A0AAE5TTJ5_9HYPH</name>
<sequence>MVRVCREAPSSALRAPTGVEPLVSTRPSDPRWGEEGIERSRHHPFSPAGRRWPEGSDEGAADLCGTS</sequence>
<evidence type="ECO:0000313" key="2">
    <source>
        <dbReference type="EMBL" id="QAS77114.1"/>
    </source>
</evidence>
<dbReference type="Proteomes" id="UP000220927">
    <property type="component" value="Chromosome"/>
</dbReference>
<reference evidence="2 3" key="1">
    <citation type="submission" date="2019-01" db="EMBL/GenBank/DDBJ databases">
        <title>Genomic insights into the origins and evolution of symbiotic genes in the Phaseolus vulgaris microsymbionts.</title>
        <authorList>
            <person name="Tong W."/>
        </authorList>
    </citation>
    <scope>NUCLEOTIDE SEQUENCE [LARGE SCALE GENOMIC DNA]</scope>
    <source>
        <strain evidence="2 3">FH23</strain>
    </source>
</reference>
<evidence type="ECO:0000256" key="1">
    <source>
        <dbReference type="SAM" id="MobiDB-lite"/>
    </source>
</evidence>
<accession>A0AAE5TTJ5</accession>
<feature type="region of interest" description="Disordered" evidence="1">
    <location>
        <begin position="1"/>
        <end position="67"/>
    </location>
</feature>
<keyword evidence="3" id="KW-1185">Reference proteome</keyword>
<dbReference type="KEGG" id="rad:CO657_02900"/>
<dbReference type="EMBL" id="CP034998">
    <property type="protein sequence ID" value="QAS77114.1"/>
    <property type="molecule type" value="Genomic_DNA"/>
</dbReference>
<protein>
    <submittedName>
        <fullName evidence="2">Uncharacterized protein</fullName>
    </submittedName>
</protein>
<dbReference type="AlphaFoldDB" id="A0AAE5TTJ5"/>
<feature type="compositionally biased region" description="Basic and acidic residues" evidence="1">
    <location>
        <begin position="28"/>
        <end position="39"/>
    </location>
</feature>
<gene>
    <name evidence="2" type="ORF">CO657_02900</name>
</gene>
<organism evidence="2 3">
    <name type="scientific">Rhizobium acidisoli</name>
    <dbReference type="NCBI Taxonomy" id="1538158"/>
    <lineage>
        <taxon>Bacteria</taxon>
        <taxon>Pseudomonadati</taxon>
        <taxon>Pseudomonadota</taxon>
        <taxon>Alphaproteobacteria</taxon>
        <taxon>Hyphomicrobiales</taxon>
        <taxon>Rhizobiaceae</taxon>
        <taxon>Rhizobium/Agrobacterium group</taxon>
        <taxon>Rhizobium</taxon>
    </lineage>
</organism>
<evidence type="ECO:0000313" key="3">
    <source>
        <dbReference type="Proteomes" id="UP000220927"/>
    </source>
</evidence>
<proteinExistence type="predicted"/>